<dbReference type="PROSITE" id="PS51217">
    <property type="entry name" value="UVRD_HELICASE_CTER"/>
    <property type="match status" value="1"/>
</dbReference>
<keyword evidence="1" id="KW-0540">Nuclease</keyword>
<dbReference type="GO" id="GO:0003677">
    <property type="term" value="F:DNA binding"/>
    <property type="evidence" value="ECO:0007669"/>
    <property type="project" value="UniProtKB-KW"/>
</dbReference>
<comment type="catalytic activity">
    <reaction evidence="11">
        <text>Couples ATP hydrolysis with the unwinding of duplex DNA by translocating in the 3'-5' direction.</text>
        <dbReference type="EC" id="5.6.2.4"/>
    </reaction>
</comment>
<dbReference type="InterPro" id="IPR011604">
    <property type="entry name" value="PDDEXK-like_dom_sf"/>
</dbReference>
<keyword evidence="3" id="KW-0227">DNA damage</keyword>
<dbReference type="GO" id="GO:0005524">
    <property type="term" value="F:ATP binding"/>
    <property type="evidence" value="ECO:0007669"/>
    <property type="project" value="UniProtKB-UniRule"/>
</dbReference>
<evidence type="ECO:0000256" key="3">
    <source>
        <dbReference type="ARBA" id="ARBA00022763"/>
    </source>
</evidence>
<keyword evidence="2 15" id="KW-0547">Nucleotide-binding</keyword>
<keyword evidence="5 15" id="KW-0347">Helicase</keyword>
<evidence type="ECO:0000256" key="4">
    <source>
        <dbReference type="ARBA" id="ARBA00022801"/>
    </source>
</evidence>
<evidence type="ECO:0000256" key="11">
    <source>
        <dbReference type="ARBA" id="ARBA00034617"/>
    </source>
</evidence>
<dbReference type="PANTHER" id="PTHR11070:SF2">
    <property type="entry name" value="ATP-DEPENDENT DNA HELICASE SRS2"/>
    <property type="match status" value="1"/>
</dbReference>
<evidence type="ECO:0000256" key="9">
    <source>
        <dbReference type="ARBA" id="ARBA00023204"/>
    </source>
</evidence>
<dbReference type="InterPro" id="IPR014016">
    <property type="entry name" value="UvrD-like_ATP-bd"/>
</dbReference>
<evidence type="ECO:0000256" key="15">
    <source>
        <dbReference type="PROSITE-ProRule" id="PRU00560"/>
    </source>
</evidence>
<organism evidence="19 20">
    <name type="scientific">Nitrospira japonica</name>
    <dbReference type="NCBI Taxonomy" id="1325564"/>
    <lineage>
        <taxon>Bacteria</taxon>
        <taxon>Pseudomonadati</taxon>
        <taxon>Nitrospirota</taxon>
        <taxon>Nitrospiria</taxon>
        <taxon>Nitrospirales</taxon>
        <taxon>Nitrospiraceae</taxon>
        <taxon>Nitrospira</taxon>
    </lineage>
</organism>
<name>A0A1W1I955_9BACT</name>
<evidence type="ECO:0000256" key="8">
    <source>
        <dbReference type="ARBA" id="ARBA00023125"/>
    </source>
</evidence>
<dbReference type="GO" id="GO:0043138">
    <property type="term" value="F:3'-5' DNA helicase activity"/>
    <property type="evidence" value="ECO:0007669"/>
    <property type="project" value="UniProtKB-EC"/>
</dbReference>
<dbReference type="InterPro" id="IPR000212">
    <property type="entry name" value="DNA_helicase_UvrD/REP"/>
</dbReference>
<evidence type="ECO:0000256" key="14">
    <source>
        <dbReference type="ARBA" id="ARBA00048988"/>
    </source>
</evidence>
<feature type="binding site" evidence="15">
    <location>
        <begin position="28"/>
        <end position="35"/>
    </location>
    <ligand>
        <name>ATP</name>
        <dbReference type="ChEBI" id="CHEBI:30616"/>
    </ligand>
</feature>
<dbReference type="InterPro" id="IPR011335">
    <property type="entry name" value="Restrct_endonuc-II-like"/>
</dbReference>
<dbReference type="Gene3D" id="3.40.50.300">
    <property type="entry name" value="P-loop containing nucleotide triphosphate hydrolases"/>
    <property type="match status" value="4"/>
</dbReference>
<dbReference type="Pfam" id="PF12705">
    <property type="entry name" value="PDDEXK_1"/>
    <property type="match status" value="1"/>
</dbReference>
<dbReference type="GO" id="GO:0004527">
    <property type="term" value="F:exonuclease activity"/>
    <property type="evidence" value="ECO:0007669"/>
    <property type="project" value="UniProtKB-KW"/>
</dbReference>
<dbReference type="SUPFAM" id="SSF52980">
    <property type="entry name" value="Restriction endonuclease-like"/>
    <property type="match status" value="1"/>
</dbReference>
<feature type="domain" description="UvrD-like helicase ATP-binding" evidence="17">
    <location>
        <begin position="7"/>
        <end position="465"/>
    </location>
</feature>
<evidence type="ECO:0000259" key="17">
    <source>
        <dbReference type="PROSITE" id="PS51198"/>
    </source>
</evidence>
<evidence type="ECO:0000313" key="19">
    <source>
        <dbReference type="EMBL" id="SLM49525.1"/>
    </source>
</evidence>
<dbReference type="Gene3D" id="1.10.486.10">
    <property type="entry name" value="PCRA, domain 4"/>
    <property type="match status" value="1"/>
</dbReference>
<sequence length="1118" mass="124823">MSGDAVIPDRQARESAETTFDRNVVVVAGAGTGKTTLLVNRLIHLLMKEPDPVAVTQIVALTFTNKAATEMKTRLRDRLTMLARPVTGSQKGIDGGALSIGALQARYRLTDREIAARAESALRELEKAQIGTLHSFAAHLLRLHPLESGVDPAFQEDDGQRFDEYFTEAWDLWIDRELGRDGSHHDDWRTILKTADLDTLRDLARALSSELIDLDAVETQLNAACLNPILMDRLRHLATRAQVLLDAHDRPKRRKIESMLAASGSLLTLLADEGVDATRAVPQDLRDCLKKDVGDPVAGWEESDFAEAVSIIKLAQQLQNVDHDYFIVLLRLFLPLIRSIRTSFSARGWLSFDGLLARARQLLWNHGAVRERVKRDYRAVLVDEFQDTDPVQYDIILAISERAGSHATDWRHIALDPGKLFIVGDPKQSIYAFRRADIEAFDRVVEKIANDGGLVATLTTNFRSDAAVLDSINDVFDRLFERRPLIQPANVRLGAHSQRPPARTDAGVRFRVVAPKEGSDPFDAEEAARAEGETLARWLTEEFATHPHLQARHVALLFRRLTQADAYLDALRRHDIPYVIEGEKHFYRRQEVIDLVNVLRVLDHPHDRLALAGVLRSPLGGCTDTDLVALQEAGLLDHVNESKLSAWPHPCAAAVRRLYRRLTELRRDTAAVSLAEVVQLVFDRLPLLELAAASLHGEQAVANLLKVQQTAVSLSDRPHLTFSSFVDLMVARLEEQPDEAESPLAEENADAVQILTIHKAKGLEFPVVLLPGLHQGSGREPSKPMVVYDWSSGAYGLSLGDRRTFGSVLIREKFAAREEAERRRVLYVGMTRAKDLLVLSGSVTERSAGENVLGLFQDIGEGELGMASTRHVKIGASVIPHHLVHAPDRKWPKRFPAKVSEPSCVDPQAVAGLWSERTARWLTLRGVDWHVTPTESETGPDSPQVRPAVRGQGREPSRLVGILAHRILERWDFAEPPGRLLDQIEPALRTVSGPDERVWLPELIDSLRELFLTFGKSEPYERLRSAVILGREVPFVLPWENRKMMDGVIDVVYRLDGKIWLADYKTDRVAADEAADRARRYARQAAVYRAAAERGLGQPIAGFQFIFLRAGVAVKLSE</sequence>
<gene>
    <name evidence="19" type="ORF">NSJP_3358</name>
</gene>
<evidence type="ECO:0000256" key="2">
    <source>
        <dbReference type="ARBA" id="ARBA00022741"/>
    </source>
</evidence>
<protein>
    <recommendedName>
        <fullName evidence="12">DNA 3'-5' helicase</fullName>
        <ecNumber evidence="12">5.6.2.4</ecNumber>
    </recommendedName>
    <alternativeName>
        <fullName evidence="13">DNA 3'-5' helicase II</fullName>
    </alternativeName>
</protein>
<dbReference type="STRING" id="1325564.NSJP_3358"/>
<keyword evidence="20" id="KW-1185">Reference proteome</keyword>
<dbReference type="RefSeq" id="WP_080887729.1">
    <property type="nucleotide sequence ID" value="NZ_LT828648.1"/>
</dbReference>
<dbReference type="Pfam" id="PF00580">
    <property type="entry name" value="UvrD-helicase"/>
    <property type="match status" value="1"/>
</dbReference>
<dbReference type="PROSITE" id="PS51198">
    <property type="entry name" value="UVRD_HELICASE_ATP_BIND"/>
    <property type="match status" value="1"/>
</dbReference>
<accession>A0A1W1I955</accession>
<dbReference type="Gene3D" id="3.90.320.10">
    <property type="match status" value="1"/>
</dbReference>
<keyword evidence="7 15" id="KW-0067">ATP-binding</keyword>
<keyword evidence="6" id="KW-0269">Exonuclease</keyword>
<evidence type="ECO:0000256" key="6">
    <source>
        <dbReference type="ARBA" id="ARBA00022839"/>
    </source>
</evidence>
<dbReference type="EMBL" id="LT828648">
    <property type="protein sequence ID" value="SLM49525.1"/>
    <property type="molecule type" value="Genomic_DNA"/>
</dbReference>
<evidence type="ECO:0000256" key="5">
    <source>
        <dbReference type="ARBA" id="ARBA00022806"/>
    </source>
</evidence>
<dbReference type="InterPro" id="IPR038726">
    <property type="entry name" value="PDDEXK_AddAB-type"/>
</dbReference>
<reference evidence="19 20" key="1">
    <citation type="submission" date="2017-03" db="EMBL/GenBank/DDBJ databases">
        <authorList>
            <person name="Afonso C.L."/>
            <person name="Miller P.J."/>
            <person name="Scott M.A."/>
            <person name="Spackman E."/>
            <person name="Goraichik I."/>
            <person name="Dimitrov K.M."/>
            <person name="Suarez D.L."/>
            <person name="Swayne D.E."/>
        </authorList>
    </citation>
    <scope>NUCLEOTIDE SEQUENCE [LARGE SCALE GENOMIC DNA]</scope>
    <source>
        <strain evidence="19">Genome sequencing of Nitrospira japonica strain NJ11</strain>
    </source>
</reference>
<dbReference type="KEGG" id="nja:NSJP_3358"/>
<keyword evidence="9" id="KW-0234">DNA repair</keyword>
<evidence type="ECO:0000256" key="13">
    <source>
        <dbReference type="ARBA" id="ARBA00034923"/>
    </source>
</evidence>
<feature type="domain" description="UvrD-like helicase C-terminal" evidence="18">
    <location>
        <begin position="466"/>
        <end position="762"/>
    </location>
</feature>
<keyword evidence="8" id="KW-0238">DNA-binding</keyword>
<dbReference type="InterPro" id="IPR014017">
    <property type="entry name" value="DNA_helicase_UvrD-like_C"/>
</dbReference>
<comment type="catalytic activity">
    <reaction evidence="14">
        <text>ATP + H2O = ADP + phosphate + H(+)</text>
        <dbReference type="Rhea" id="RHEA:13065"/>
        <dbReference type="ChEBI" id="CHEBI:15377"/>
        <dbReference type="ChEBI" id="CHEBI:15378"/>
        <dbReference type="ChEBI" id="CHEBI:30616"/>
        <dbReference type="ChEBI" id="CHEBI:43474"/>
        <dbReference type="ChEBI" id="CHEBI:456216"/>
        <dbReference type="EC" id="5.6.2.4"/>
    </reaction>
</comment>
<dbReference type="Pfam" id="PF13361">
    <property type="entry name" value="UvrD_C"/>
    <property type="match status" value="2"/>
</dbReference>
<evidence type="ECO:0000256" key="10">
    <source>
        <dbReference type="ARBA" id="ARBA00023235"/>
    </source>
</evidence>
<evidence type="ECO:0000256" key="12">
    <source>
        <dbReference type="ARBA" id="ARBA00034808"/>
    </source>
</evidence>
<evidence type="ECO:0000256" key="16">
    <source>
        <dbReference type="SAM" id="MobiDB-lite"/>
    </source>
</evidence>
<evidence type="ECO:0000259" key="18">
    <source>
        <dbReference type="PROSITE" id="PS51217"/>
    </source>
</evidence>
<dbReference type="GO" id="GO:0000725">
    <property type="term" value="P:recombinational repair"/>
    <property type="evidence" value="ECO:0007669"/>
    <property type="project" value="TreeGrafter"/>
</dbReference>
<evidence type="ECO:0000256" key="1">
    <source>
        <dbReference type="ARBA" id="ARBA00022722"/>
    </source>
</evidence>
<proteinExistence type="predicted"/>
<evidence type="ECO:0000256" key="7">
    <source>
        <dbReference type="ARBA" id="ARBA00022840"/>
    </source>
</evidence>
<dbReference type="OrthoDB" id="9810135at2"/>
<dbReference type="EC" id="5.6.2.4" evidence="12"/>
<evidence type="ECO:0000313" key="20">
    <source>
        <dbReference type="Proteomes" id="UP000192042"/>
    </source>
</evidence>
<dbReference type="AlphaFoldDB" id="A0A1W1I955"/>
<dbReference type="Proteomes" id="UP000192042">
    <property type="component" value="Chromosome I"/>
</dbReference>
<keyword evidence="10" id="KW-0413">Isomerase</keyword>
<feature type="region of interest" description="Disordered" evidence="16">
    <location>
        <begin position="932"/>
        <end position="951"/>
    </location>
</feature>
<dbReference type="PANTHER" id="PTHR11070">
    <property type="entry name" value="UVRD / RECB / PCRA DNA HELICASE FAMILY MEMBER"/>
    <property type="match status" value="1"/>
</dbReference>
<dbReference type="InterPro" id="IPR027417">
    <property type="entry name" value="P-loop_NTPase"/>
</dbReference>
<keyword evidence="4 15" id="KW-0378">Hydrolase</keyword>
<dbReference type="SUPFAM" id="SSF52540">
    <property type="entry name" value="P-loop containing nucleoside triphosphate hydrolases"/>
    <property type="match status" value="1"/>
</dbReference>